<dbReference type="Proteomes" id="UP001524944">
    <property type="component" value="Unassembled WGS sequence"/>
</dbReference>
<dbReference type="PANTHER" id="PTHR37294:SF1">
    <property type="entry name" value="3'-5' EXORIBONUCLEASE YHAM"/>
    <property type="match status" value="1"/>
</dbReference>
<dbReference type="InterPro" id="IPR004365">
    <property type="entry name" value="NA-bd_OB_tRNA"/>
</dbReference>
<evidence type="ECO:0000313" key="4">
    <source>
        <dbReference type="EMBL" id="MCR6546912.1"/>
    </source>
</evidence>
<comment type="caution">
    <text evidence="4">The sequence shown here is derived from an EMBL/GenBank/DDBJ whole genome shotgun (WGS) entry which is preliminary data.</text>
</comment>
<dbReference type="CDD" id="cd04492">
    <property type="entry name" value="YhaM_OBF_like"/>
    <property type="match status" value="1"/>
</dbReference>
<dbReference type="InterPro" id="IPR050798">
    <property type="entry name" value="YhaM_exoribonuc/phosphodiest"/>
</dbReference>
<dbReference type="Pfam" id="PF01336">
    <property type="entry name" value="tRNA_anti-codon"/>
    <property type="match status" value="1"/>
</dbReference>
<dbReference type="RefSeq" id="WP_257914134.1">
    <property type="nucleotide sequence ID" value="NZ_JANPWE010000013.1"/>
</dbReference>
<dbReference type="PANTHER" id="PTHR37294">
    <property type="entry name" value="3'-5' EXORIBONUCLEASE YHAM"/>
    <property type="match status" value="1"/>
</dbReference>
<keyword evidence="1" id="KW-0378">Hydrolase</keyword>
<evidence type="ECO:0000259" key="3">
    <source>
        <dbReference type="Pfam" id="PF01966"/>
    </source>
</evidence>
<accession>A0ABT1Y7Q2</accession>
<sequence length="323" mass="36676">MGINLLKAGDNVLEFFLLKSSVCRTSSNNKKYLDLTLVDKTGEVNGKYWDCKTEEVETFQAHQLVKVQGVVQEWQQRLQLKINKIRIALPEDNVSISDFIPTASEDPQAMYKVIWRFIHEMTNEDIKKIVAKMVKSKEEQLMFYPAAKENHHAIIGGLLYHIKTMLLAGEKLAEIYGGINKDLLYAGIILHDLSKTDEMKAGPIGLITEYTVEGQLLGHIIQGVREIDQTAKEVGADSEVSLLLQHMVLAHHYVPEYGSPKRPMIPEGELLHYLDMIDARMYDMGKVLANTAPGELSDRVWTLDNRKLYRAHLESKKESSPEE</sequence>
<organism evidence="4 5">
    <name type="scientific">Dehalobacterium formicoaceticum</name>
    <dbReference type="NCBI Taxonomy" id="51515"/>
    <lineage>
        <taxon>Bacteria</taxon>
        <taxon>Bacillati</taxon>
        <taxon>Bacillota</taxon>
        <taxon>Clostridia</taxon>
        <taxon>Eubacteriales</taxon>
        <taxon>Peptococcaceae</taxon>
        <taxon>Dehalobacterium</taxon>
    </lineage>
</organism>
<evidence type="ECO:0000259" key="2">
    <source>
        <dbReference type="Pfam" id="PF01336"/>
    </source>
</evidence>
<name>A0ABT1Y7Q2_9FIRM</name>
<dbReference type="EMBL" id="JANPWE010000013">
    <property type="protein sequence ID" value="MCR6546912.1"/>
    <property type="molecule type" value="Genomic_DNA"/>
</dbReference>
<dbReference type="Gene3D" id="2.40.50.140">
    <property type="entry name" value="Nucleic acid-binding proteins"/>
    <property type="match status" value="1"/>
</dbReference>
<dbReference type="SUPFAM" id="SSF109604">
    <property type="entry name" value="HD-domain/PDEase-like"/>
    <property type="match status" value="1"/>
</dbReference>
<protein>
    <submittedName>
        <fullName evidence="4">OB-fold nucleic acid binding domain-containing protein</fullName>
    </submittedName>
</protein>
<dbReference type="Gene3D" id="1.10.3210.10">
    <property type="entry name" value="Hypothetical protein af1432"/>
    <property type="match status" value="1"/>
</dbReference>
<feature type="domain" description="OB" evidence="2">
    <location>
        <begin position="27"/>
        <end position="87"/>
    </location>
</feature>
<evidence type="ECO:0000256" key="1">
    <source>
        <dbReference type="ARBA" id="ARBA00022801"/>
    </source>
</evidence>
<evidence type="ECO:0000313" key="5">
    <source>
        <dbReference type="Proteomes" id="UP001524944"/>
    </source>
</evidence>
<reference evidence="4 5" key="1">
    <citation type="submission" date="2022-08" db="EMBL/GenBank/DDBJ databases">
        <title>Proteogenomics of the novel Dehalobacterium formicoaceticum strain EZ94 highlights a key role of methyltransferases during anaerobic dichloromethane degradation.</title>
        <authorList>
            <person name="Wasmund K."/>
        </authorList>
    </citation>
    <scope>NUCLEOTIDE SEQUENCE [LARGE SCALE GENOMIC DNA]</scope>
    <source>
        <strain evidence="4 5">EZ94</strain>
    </source>
</reference>
<keyword evidence="5" id="KW-1185">Reference proteome</keyword>
<dbReference type="SUPFAM" id="SSF50249">
    <property type="entry name" value="Nucleic acid-binding proteins"/>
    <property type="match status" value="1"/>
</dbReference>
<dbReference type="InterPro" id="IPR006674">
    <property type="entry name" value="HD_domain"/>
</dbReference>
<dbReference type="Pfam" id="PF01966">
    <property type="entry name" value="HD"/>
    <property type="match status" value="1"/>
</dbReference>
<proteinExistence type="predicted"/>
<gene>
    <name evidence="4" type="ORF">NVS47_15575</name>
</gene>
<feature type="domain" description="HD" evidence="3">
    <location>
        <begin position="159"/>
        <end position="279"/>
    </location>
</feature>
<dbReference type="InterPro" id="IPR012340">
    <property type="entry name" value="NA-bd_OB-fold"/>
</dbReference>